<dbReference type="PROSITE" id="PS51257">
    <property type="entry name" value="PROKAR_LIPOPROTEIN"/>
    <property type="match status" value="1"/>
</dbReference>
<dbReference type="EMBL" id="FRBR01000003">
    <property type="protein sequence ID" value="SHL47505.1"/>
    <property type="molecule type" value="Genomic_DNA"/>
</dbReference>
<dbReference type="Proteomes" id="UP000183974">
    <property type="component" value="Unassembled WGS sequence"/>
</dbReference>
<proteinExistence type="predicted"/>
<gene>
    <name evidence="2" type="ORF">SAMN05444398_10313</name>
</gene>
<sequence>MQLFLRFFAFLGLVALAACGTPRPDGPPPPGTARDVARLEQAILALGPEVDPKEAHRAARISYEHTHRLALEYQITDPPIIHNTKVNMGIKPRGLCWHWAKDMETRLKQEDFQTLDLHRAIANAKNPILLEHSTVIISRGGDTMYDGIVLDPWREGGVLFWSPTRDDHRYTWHPRAEILAWKLGHDRAQQLLATSGN</sequence>
<keyword evidence="3" id="KW-1185">Reference proteome</keyword>
<evidence type="ECO:0000313" key="3">
    <source>
        <dbReference type="Proteomes" id="UP000183974"/>
    </source>
</evidence>
<evidence type="ECO:0000313" key="2">
    <source>
        <dbReference type="EMBL" id="SHL47505.1"/>
    </source>
</evidence>
<dbReference type="RefSeq" id="WP_073034078.1">
    <property type="nucleotide sequence ID" value="NZ_BMLR01000003.1"/>
</dbReference>
<name>A0A1M7AXQ7_9RHOB</name>
<dbReference type="AlphaFoldDB" id="A0A1M7AXQ7"/>
<dbReference type="STRING" id="337701.SAMN05444398_10313"/>
<accession>A0A1M7AXQ7</accession>
<protein>
    <recommendedName>
        <fullName evidence="4">Lipoprotein</fullName>
    </recommendedName>
</protein>
<feature type="chain" id="PRO_5012658199" description="Lipoprotein" evidence="1">
    <location>
        <begin position="18"/>
        <end position="197"/>
    </location>
</feature>
<feature type="signal peptide" evidence="1">
    <location>
        <begin position="1"/>
        <end position="17"/>
    </location>
</feature>
<dbReference type="OrthoDB" id="5339359at2"/>
<keyword evidence="1" id="KW-0732">Signal</keyword>
<reference evidence="2 3" key="1">
    <citation type="submission" date="2016-11" db="EMBL/GenBank/DDBJ databases">
        <authorList>
            <person name="Jaros S."/>
            <person name="Januszkiewicz K."/>
            <person name="Wedrychowicz H."/>
        </authorList>
    </citation>
    <scope>NUCLEOTIDE SEQUENCE [LARGE SCALE GENOMIC DNA]</scope>
    <source>
        <strain evidence="2 3">DSM 29589</strain>
    </source>
</reference>
<evidence type="ECO:0000256" key="1">
    <source>
        <dbReference type="SAM" id="SignalP"/>
    </source>
</evidence>
<evidence type="ECO:0008006" key="4">
    <source>
        <dbReference type="Google" id="ProtNLM"/>
    </source>
</evidence>
<organism evidence="2 3">
    <name type="scientific">Roseovarius pacificus</name>
    <dbReference type="NCBI Taxonomy" id="337701"/>
    <lineage>
        <taxon>Bacteria</taxon>
        <taxon>Pseudomonadati</taxon>
        <taxon>Pseudomonadota</taxon>
        <taxon>Alphaproteobacteria</taxon>
        <taxon>Rhodobacterales</taxon>
        <taxon>Roseobacteraceae</taxon>
        <taxon>Roseovarius</taxon>
    </lineage>
</organism>